<accession>A0A3S0LHZ6</accession>
<name>A0A3S0LHZ6_9GAMM</name>
<dbReference type="PANTHER" id="PTHR22916:SF3">
    <property type="entry name" value="UDP-GLCNAC:BETAGAL BETA-1,3-N-ACETYLGLUCOSAMINYLTRANSFERASE-LIKE PROTEIN 1"/>
    <property type="match status" value="1"/>
</dbReference>
<dbReference type="EMBL" id="RXNU01000026">
    <property type="protein sequence ID" value="RTR35956.1"/>
    <property type="molecule type" value="Genomic_DNA"/>
</dbReference>
<dbReference type="PANTHER" id="PTHR22916">
    <property type="entry name" value="GLYCOSYLTRANSFERASE"/>
    <property type="match status" value="1"/>
</dbReference>
<dbReference type="Gene3D" id="3.90.550.10">
    <property type="entry name" value="Spore Coat Polysaccharide Biosynthesis Protein SpsA, Chain A"/>
    <property type="match status" value="1"/>
</dbReference>
<dbReference type="Proteomes" id="UP000267448">
    <property type="component" value="Unassembled WGS sequence"/>
</dbReference>
<keyword evidence="2" id="KW-0808">Transferase</keyword>
<dbReference type="AlphaFoldDB" id="A0A3S0LHZ6"/>
<protein>
    <submittedName>
        <fullName evidence="2">Glycosyltransferase</fullName>
    </submittedName>
</protein>
<evidence type="ECO:0000313" key="2">
    <source>
        <dbReference type="EMBL" id="RTR35956.1"/>
    </source>
</evidence>
<proteinExistence type="predicted"/>
<evidence type="ECO:0000313" key="3">
    <source>
        <dbReference type="Proteomes" id="UP000267448"/>
    </source>
</evidence>
<sequence length="254" mass="28765">MKTDNVDFSVITVCYNAASTISETIESVLQQTDICFEYIIMDGCSTDDTVELLNNVTDPRVKFISEKDNGLYDAMNKAISLASGKYIAIINADDIYVDEFVLSSVKQEFERSLADIVSGHLYYFDTDFSKKARRYRCSPLSNRAKWGLGWQPPHPSTYVKKEVYDSIGLYCPSYKISADYEFLLRALFVNKYKHSVIDQDLVAMRLGGESTAGVKSIYLGNKEVLDAWKRNGKKAPFYLVFIKLFNKLFSGGLL</sequence>
<dbReference type="OrthoDB" id="396512at2"/>
<dbReference type="InterPro" id="IPR029044">
    <property type="entry name" value="Nucleotide-diphossugar_trans"/>
</dbReference>
<reference evidence="2 3" key="1">
    <citation type="submission" date="2018-12" db="EMBL/GenBank/DDBJ databases">
        <authorList>
            <person name="Yu L."/>
        </authorList>
    </citation>
    <scope>NUCLEOTIDE SEQUENCE [LARGE SCALE GENOMIC DNA]</scope>
    <source>
        <strain evidence="2 3">HAW-EB2</strain>
    </source>
</reference>
<dbReference type="RefSeq" id="WP_126523425.1">
    <property type="nucleotide sequence ID" value="NZ_RXNU01000026.1"/>
</dbReference>
<dbReference type="GO" id="GO:0016758">
    <property type="term" value="F:hexosyltransferase activity"/>
    <property type="evidence" value="ECO:0007669"/>
    <property type="project" value="UniProtKB-ARBA"/>
</dbReference>
<evidence type="ECO:0000259" key="1">
    <source>
        <dbReference type="Pfam" id="PF00535"/>
    </source>
</evidence>
<dbReference type="SUPFAM" id="SSF53448">
    <property type="entry name" value="Nucleotide-diphospho-sugar transferases"/>
    <property type="match status" value="1"/>
</dbReference>
<feature type="domain" description="Glycosyltransferase 2-like" evidence="1">
    <location>
        <begin position="9"/>
        <end position="173"/>
    </location>
</feature>
<gene>
    <name evidence="2" type="ORF">EKG38_24090</name>
</gene>
<dbReference type="CDD" id="cd06433">
    <property type="entry name" value="GT_2_WfgS_like"/>
    <property type="match status" value="1"/>
</dbReference>
<dbReference type="Pfam" id="PF00535">
    <property type="entry name" value="Glycos_transf_2"/>
    <property type="match status" value="1"/>
</dbReference>
<comment type="caution">
    <text evidence="2">The sequence shown here is derived from an EMBL/GenBank/DDBJ whole genome shotgun (WGS) entry which is preliminary data.</text>
</comment>
<keyword evidence="3" id="KW-1185">Reference proteome</keyword>
<organism evidence="2 3">
    <name type="scientific">Shewanella canadensis</name>
    <dbReference type="NCBI Taxonomy" id="271096"/>
    <lineage>
        <taxon>Bacteria</taxon>
        <taxon>Pseudomonadati</taxon>
        <taxon>Pseudomonadota</taxon>
        <taxon>Gammaproteobacteria</taxon>
        <taxon>Alteromonadales</taxon>
        <taxon>Shewanellaceae</taxon>
        <taxon>Shewanella</taxon>
    </lineage>
</organism>
<dbReference type="InterPro" id="IPR001173">
    <property type="entry name" value="Glyco_trans_2-like"/>
</dbReference>